<evidence type="ECO:0008006" key="6">
    <source>
        <dbReference type="Google" id="ProtNLM"/>
    </source>
</evidence>
<dbReference type="Proteomes" id="UP001152523">
    <property type="component" value="Unassembled WGS sequence"/>
</dbReference>
<feature type="domain" description="DUF630" evidence="3">
    <location>
        <begin position="1"/>
        <end position="61"/>
    </location>
</feature>
<gene>
    <name evidence="4" type="ORF">CEPIT_LOCUS27152</name>
</gene>
<feature type="compositionally biased region" description="Acidic residues" evidence="1">
    <location>
        <begin position="111"/>
        <end position="124"/>
    </location>
</feature>
<organism evidence="4 5">
    <name type="scientific">Cuscuta epithymum</name>
    <dbReference type="NCBI Taxonomy" id="186058"/>
    <lineage>
        <taxon>Eukaryota</taxon>
        <taxon>Viridiplantae</taxon>
        <taxon>Streptophyta</taxon>
        <taxon>Embryophyta</taxon>
        <taxon>Tracheophyta</taxon>
        <taxon>Spermatophyta</taxon>
        <taxon>Magnoliopsida</taxon>
        <taxon>eudicotyledons</taxon>
        <taxon>Gunneridae</taxon>
        <taxon>Pentapetalae</taxon>
        <taxon>asterids</taxon>
        <taxon>lamiids</taxon>
        <taxon>Solanales</taxon>
        <taxon>Convolvulaceae</taxon>
        <taxon>Cuscuteae</taxon>
        <taxon>Cuscuta</taxon>
        <taxon>Cuscuta subgen. Cuscuta</taxon>
    </lineage>
</organism>
<feature type="region of interest" description="Disordered" evidence="1">
    <location>
        <begin position="108"/>
        <end position="128"/>
    </location>
</feature>
<dbReference type="PANTHER" id="PTHR21450">
    <property type="entry name" value="PROTEIN ALTERED PHOSPHATE STARVATION RESPONSE 1"/>
    <property type="match status" value="1"/>
</dbReference>
<sequence length="598" mass="67686">MGCVSSKFEQEEEGVVSICRERKKQLKLTVERRYSLADAHHRYCQALNGVSAALRLFVARHTSPSSPYLITFPPPPSPPQENKADSNPMFLQQNPTQEAADCLGSCLHSSEDEEEKEEENEEREDVYHLEKKEEKAQQAAAVSGYFYMEMPREEVLQHSTQIPAGDGYGGWDFFNPFYGYNHQISEEDLKVVREREGIPELEKEEEEICSRVMKDERAESGKVEQKWGEEMVKGGESERVVDVLKEEEVDKKGITELTDMEKGLDGGRELLEALKDIEDHFTRAYDSGKEVSRLLESNWVHTQPNLEDLRGNITTKLLALTWMPTPAAAHSPLSSSSSSNKRSLVASTSKSSSTWMTEITNDVFGDHGGSGSHSLTLGRLYAWEKKLYEEVKNGDITWKLYEKKCKKLRRNQDAARIGDEEGKRGGGAVKELQSRIIVAIRSAETISKRIENLRDNELQPQIIQLLQGMMSAWKIMLESHEIQDKIMTQVSSFNCPTYGKFCNDSHRLATLQLQVELQNWRSCFTAYIAAQKAYVQSLHAWLSKFVVVSHAVDFYYSTNGPPLLTVCRDWLSAVDNLPDKSVYCALKSCAKDVGALWA</sequence>
<evidence type="ECO:0000259" key="2">
    <source>
        <dbReference type="Pfam" id="PF04782"/>
    </source>
</evidence>
<comment type="caution">
    <text evidence="4">The sequence shown here is derived from an EMBL/GenBank/DDBJ whole genome shotgun (WGS) entry which is preliminary data.</text>
</comment>
<dbReference type="Pfam" id="PF04782">
    <property type="entry name" value="DUF632"/>
    <property type="match status" value="1"/>
</dbReference>
<dbReference type="PANTHER" id="PTHR21450:SF17">
    <property type="entry name" value="OS09G0542500 PROTEIN"/>
    <property type="match status" value="1"/>
</dbReference>
<protein>
    <recommendedName>
        <fullName evidence="6">Nitrate regulatory gene2 protein</fullName>
    </recommendedName>
</protein>
<evidence type="ECO:0000313" key="4">
    <source>
        <dbReference type="EMBL" id="CAH9125947.1"/>
    </source>
</evidence>
<feature type="domain" description="DUF632" evidence="2">
    <location>
        <begin position="270"/>
        <end position="594"/>
    </location>
</feature>
<evidence type="ECO:0000259" key="3">
    <source>
        <dbReference type="Pfam" id="PF04783"/>
    </source>
</evidence>
<dbReference type="Pfam" id="PF04783">
    <property type="entry name" value="DUF630"/>
    <property type="match status" value="1"/>
</dbReference>
<feature type="non-terminal residue" evidence="4">
    <location>
        <position position="598"/>
    </location>
</feature>
<evidence type="ECO:0000256" key="1">
    <source>
        <dbReference type="SAM" id="MobiDB-lite"/>
    </source>
</evidence>
<dbReference type="InterPro" id="IPR006867">
    <property type="entry name" value="DUF632"/>
</dbReference>
<accession>A0AAV0ERV7</accession>
<reference evidence="4" key="1">
    <citation type="submission" date="2022-07" db="EMBL/GenBank/DDBJ databases">
        <authorList>
            <person name="Macas J."/>
            <person name="Novak P."/>
            <person name="Neumann P."/>
        </authorList>
    </citation>
    <scope>NUCLEOTIDE SEQUENCE</scope>
</reference>
<keyword evidence="5" id="KW-1185">Reference proteome</keyword>
<dbReference type="AlphaFoldDB" id="A0AAV0ERV7"/>
<feature type="region of interest" description="Disordered" evidence="1">
    <location>
        <begin position="70"/>
        <end position="90"/>
    </location>
</feature>
<evidence type="ECO:0000313" key="5">
    <source>
        <dbReference type="Proteomes" id="UP001152523"/>
    </source>
</evidence>
<dbReference type="InterPro" id="IPR006868">
    <property type="entry name" value="DUF630"/>
</dbReference>
<name>A0AAV0ERV7_9ASTE</name>
<proteinExistence type="predicted"/>
<dbReference type="EMBL" id="CAMAPF010000938">
    <property type="protein sequence ID" value="CAH9125947.1"/>
    <property type="molecule type" value="Genomic_DNA"/>
</dbReference>
<feature type="region of interest" description="Disordered" evidence="1">
    <location>
        <begin position="328"/>
        <end position="347"/>
    </location>
</feature>